<name>A0A0P1AFD5_PLAHL</name>
<dbReference type="GeneID" id="36404238"/>
<evidence type="ECO:0000313" key="3">
    <source>
        <dbReference type="EMBL" id="CEG39126.1"/>
    </source>
</evidence>
<dbReference type="AlphaFoldDB" id="A0A0P1AFD5"/>
<keyword evidence="1" id="KW-0175">Coiled coil</keyword>
<reference evidence="4" key="1">
    <citation type="submission" date="2014-09" db="EMBL/GenBank/DDBJ databases">
        <authorList>
            <person name="Sharma Rahul"/>
            <person name="Thines Marco"/>
        </authorList>
    </citation>
    <scope>NUCLEOTIDE SEQUENCE [LARGE SCALE GENOMIC DNA]</scope>
</reference>
<feature type="region of interest" description="Disordered" evidence="2">
    <location>
        <begin position="114"/>
        <end position="190"/>
    </location>
</feature>
<feature type="compositionally biased region" description="Basic and acidic residues" evidence="2">
    <location>
        <begin position="162"/>
        <end position="172"/>
    </location>
</feature>
<evidence type="ECO:0000313" key="4">
    <source>
        <dbReference type="Proteomes" id="UP000054928"/>
    </source>
</evidence>
<keyword evidence="4" id="KW-1185">Reference proteome</keyword>
<proteinExistence type="predicted"/>
<feature type="region of interest" description="Disordered" evidence="2">
    <location>
        <begin position="617"/>
        <end position="640"/>
    </location>
</feature>
<dbReference type="EMBL" id="CCYD01000349">
    <property type="protein sequence ID" value="CEG39126.1"/>
    <property type="molecule type" value="Genomic_DNA"/>
</dbReference>
<feature type="compositionally biased region" description="Low complexity" evidence="2">
    <location>
        <begin position="173"/>
        <end position="183"/>
    </location>
</feature>
<feature type="coiled-coil region" evidence="1">
    <location>
        <begin position="58"/>
        <end position="113"/>
    </location>
</feature>
<sequence length="1111" mass="123945">MEDSVPADNEGQQPTSESIMKELIAYSVSWDPLMKVLQALGKSIARHQKTQQGNDSIIKKLQDQVVQQEQQVAALRDDVTRAHDDKTLAAAAIEAMQNRVGELQSQLEEVKELAPGEGRHLQRLDDTSGQKQGAMEGKDNPTEIFGQENIDLSKNGPVPKSNENDNLRESNLSRENSSSRINNFPQIKKSSVANTSDGQAFVTVMDLAEAKRELTEEWNNTLAKALGHNTFDKSHNSDIASSQTEHNEQTVDNGVSGIKPQSPSANEMQPSGTSSNSSKELEYKVELIQALQDVLNTKLSEHDLILNELNSRMGKLDDPSSQETTYLASPQSSENPNDTNGDTAGNSLLKKMNETNVDLALTMTSISNDIKELKAVQDNHDLRLQKHDKAVDKHSAEIKALTDSLDDISVQQQTISLMFTSGQNNSRPTGSTAFADVPADETVHSVKIAQKADAGAEVTSLPQLDLSLVFTKIADLRRSTDDSLQSLQQAINDITDTSQAQQGQWDALINSGASDKLMRAQLVEARLAMQKELLARNQAYQDHLKPQLIEWRNALELIEEKLVKGMSDDETLYTLQQMQRGYHRTLLSATMLATSPLIMSETLQTLSDEMKQLRAADRSEVMPSRQIEHRKPGEQAKDGINKADRGEEFLQKLLHLVEEIDATVQANRRTEKKNDPLMKGLDAMREKLELLWSIWHRNYNVNSIQPSEVVAFRENSNSNIEEEGRQSILQGNQNGLREIEMRLSGAVRRITVAEEEIERLNLFTAAHTAIKPEDTNMVMTSRRSSSSNSLQTELVMNEVENLRRDMHDEIANLLGKLEENIGKDNGSSNNTYHSSTSLVLPERRNLVETAANHGNAFATMFPHPMGQGLDNRVMISPEDQKQFYDKFMQEVTKNVLSMLHSEKGTQRGPGVGGAASANVNFRLLLDNFAQKVDDRLEDAQNITAEQLARLRKELIDQLKVRFEVAVRDIRGELMLLQPVDGDSTAMGTKPVMCVACSRPVPVSSIIREAGSLTTEMANVETTIPSFAEEFEYDRPDDDYVFRAGFKMPANDRKLMTLPFLTTAMRSKMVVNKPEGKRRRPPRQSHLNRVDNVIREAMELDRASQGRGVDAQ</sequence>
<feature type="compositionally biased region" description="Basic and acidic residues" evidence="2">
    <location>
        <begin position="114"/>
        <end position="128"/>
    </location>
</feature>
<feature type="region of interest" description="Disordered" evidence="2">
    <location>
        <begin position="313"/>
        <end position="347"/>
    </location>
</feature>
<protein>
    <submittedName>
        <fullName evidence="3">Uncharacterized protein</fullName>
    </submittedName>
</protein>
<evidence type="ECO:0000256" key="2">
    <source>
        <dbReference type="SAM" id="MobiDB-lite"/>
    </source>
</evidence>
<feature type="region of interest" description="Disordered" evidence="2">
    <location>
        <begin position="229"/>
        <end position="278"/>
    </location>
</feature>
<feature type="compositionally biased region" description="Polar residues" evidence="2">
    <location>
        <begin position="319"/>
        <end position="346"/>
    </location>
</feature>
<dbReference type="OMA" id="WHRNYNV"/>
<dbReference type="STRING" id="4781.A0A0P1AFD5"/>
<accession>A0A0P1AFD5</accession>
<dbReference type="Proteomes" id="UP000054928">
    <property type="component" value="Unassembled WGS sequence"/>
</dbReference>
<feature type="compositionally biased region" description="Polar residues" evidence="2">
    <location>
        <begin position="259"/>
        <end position="278"/>
    </location>
</feature>
<dbReference type="RefSeq" id="XP_024575495.1">
    <property type="nucleotide sequence ID" value="XM_024724639.1"/>
</dbReference>
<organism evidence="3 4">
    <name type="scientific">Plasmopara halstedii</name>
    <name type="common">Downy mildew of sunflower</name>
    <dbReference type="NCBI Taxonomy" id="4781"/>
    <lineage>
        <taxon>Eukaryota</taxon>
        <taxon>Sar</taxon>
        <taxon>Stramenopiles</taxon>
        <taxon>Oomycota</taxon>
        <taxon>Peronosporomycetes</taxon>
        <taxon>Peronosporales</taxon>
        <taxon>Peronosporaceae</taxon>
        <taxon>Plasmopara</taxon>
    </lineage>
</organism>
<dbReference type="OrthoDB" id="76977at2759"/>
<evidence type="ECO:0000256" key="1">
    <source>
        <dbReference type="SAM" id="Coils"/>
    </source>
</evidence>